<name>B6IX14_RHOCS</name>
<feature type="coiled-coil region" evidence="1">
    <location>
        <begin position="309"/>
        <end position="370"/>
    </location>
</feature>
<evidence type="ECO:0000256" key="1">
    <source>
        <dbReference type="SAM" id="Coils"/>
    </source>
</evidence>
<dbReference type="RefSeq" id="WP_012568616.1">
    <property type="nucleotide sequence ID" value="NC_011420.2"/>
</dbReference>
<dbReference type="AlphaFoldDB" id="B6IX14"/>
<dbReference type="InterPro" id="IPR027417">
    <property type="entry name" value="P-loop_NTPase"/>
</dbReference>
<dbReference type="HOGENOM" id="CLU_009040_1_0_5"/>
<dbReference type="PANTHER" id="PTHR32182:SF0">
    <property type="entry name" value="DNA REPLICATION AND REPAIR PROTEIN RECF"/>
    <property type="match status" value="1"/>
</dbReference>
<evidence type="ECO:0000313" key="3">
    <source>
        <dbReference type="Proteomes" id="UP000001591"/>
    </source>
</evidence>
<accession>B6IX14</accession>
<dbReference type="GO" id="GO:0000731">
    <property type="term" value="P:DNA synthesis involved in DNA repair"/>
    <property type="evidence" value="ECO:0007669"/>
    <property type="project" value="TreeGrafter"/>
</dbReference>
<gene>
    <name evidence="2" type="ordered locus">RC1_3480</name>
</gene>
<reference evidence="2 3" key="1">
    <citation type="journal article" date="2010" name="BMC Genomics">
        <title>Metabolic flexibility revealed in the genome of the cyst-forming alpha-1 proteobacterium Rhodospirillum centenum.</title>
        <authorList>
            <person name="Lu Y.K."/>
            <person name="Marden J."/>
            <person name="Han M."/>
            <person name="Swingley W.D."/>
            <person name="Mastrian S.D."/>
            <person name="Chowdhury S.R."/>
            <person name="Hao J."/>
            <person name="Helmy T."/>
            <person name="Kim S."/>
            <person name="Kurdoglu A.A."/>
            <person name="Matthies H.J."/>
            <person name="Rollo D."/>
            <person name="Stothard P."/>
            <person name="Blankenship R.E."/>
            <person name="Bauer C.E."/>
            <person name="Touchman J.W."/>
        </authorList>
    </citation>
    <scope>NUCLEOTIDE SEQUENCE [LARGE SCALE GENOMIC DNA]</scope>
    <source>
        <strain evidence="3">ATCC 51521 / SW</strain>
    </source>
</reference>
<dbReference type="EMBL" id="CP000613">
    <property type="protein sequence ID" value="ACJ00838.1"/>
    <property type="molecule type" value="Genomic_DNA"/>
</dbReference>
<dbReference type="Pfam" id="PF13558">
    <property type="entry name" value="SbcC_Walker_B"/>
    <property type="match status" value="1"/>
</dbReference>
<dbReference type="Gene3D" id="3.40.50.300">
    <property type="entry name" value="P-loop containing nucleotide triphosphate hydrolases"/>
    <property type="match status" value="1"/>
</dbReference>
<dbReference type="Proteomes" id="UP000001591">
    <property type="component" value="Chromosome"/>
</dbReference>
<evidence type="ECO:0000313" key="2">
    <source>
        <dbReference type="EMBL" id="ACJ00838.1"/>
    </source>
</evidence>
<dbReference type="eggNOG" id="COG1196">
    <property type="taxonomic scope" value="Bacteria"/>
</dbReference>
<protein>
    <submittedName>
        <fullName evidence="2">Uncharacterized protein</fullName>
    </submittedName>
</protein>
<dbReference type="Pfam" id="PF13555">
    <property type="entry name" value="AAA_29"/>
    <property type="match status" value="1"/>
</dbReference>
<sequence>MKHLIRIGMINWHLLPATDIDVSGDIGVIGENRSGKSTLLDLIQVVVTGNNGRYLRLNASATDGNRKRSLRSVQAYCLGRLSPDQVMRSQALTYIYLVFQDTGLPHHVTSIGLALEASQNEAAERPPVQFIADGISLSHTHFLELSADGAEQPRDWAVVRPHLERLCSEAGGTLLTYRNEPGKYVQDYMKILSTGGRFINTDQFLKAFVNAISFEQIPSATDFVRRYLLEDSPIRIGQLRESIATYHSFRKQVEEARTKLARLHALRSAISTFKDDLLAQDREQWIAARAQLDHAFVENRTLRRRRDQNLADQAEAKRARTQLEALREELGNELGTVRDAIAAQSGSAQRRQLESERALAETRLKETVGQLETIQKAVNQGAHALKFRMLLPTMPGEPFVVVERMRQAGGPARVPVWPNDPQALATALDDPRLRLPPLIDACERAANEETKAQGLKEQELREVVRQIKDIEATGIAIDSTVERLVAEMEGFGWRPRIVCTLLRVMDDRWRDAVEALLGRDREAVIVADAHVEDAIRYLQHNRVRLRGCRVVNSRKLSPAEGRPEPGTLAGVLASDDPLAMAFVVRRIGGVRLAYSVEDLHRPGRAVMQDGTYDDGLVVEMRAVAGGYKIGAGAGRIGLSALERRRNAIKEELEELEGRAKDLRTAAGCLTVLSAAVGRGTDLIAALDRYTWLKEKLDTLAEDIRALERNINPEFKARMVEIDQQIRLYTKGIEDAVRAEERATQSISTASMTLGGGENAVGSELSVQFARQKFQAVRHRIDRPASRAAYRAAVAAQKGNLTRTADLARRNAEAAAQRIQSVRIGIFDGYLAFNMEFGLKNEFTREQAQVLRDIAPWVEQGIARIEGIDLVRHQAEAEAAADRSRNFFQHSFAYELRRRFDALHSALEDMNRTLRAHDFHYEVYRFVAHPVEPYQAIIRLVEASRVDDSVFALLFDSQADDTHPHAIALKMVQELLLDEKRDVADFEDYRHYYSFNLIMKDIKTNREVDLETRRGTGSGAEQQVPFYIAIGTALAAAYHGKAAGDVAKEKGIGLAVFDEAFSKLDGRNQKACMDYYENLGLQVIVAAPFEKRATLYETLEYFVETFRNGDLIHVDWYGVGERTRQDLAEANPANLGLDGFRRMMAAQAET</sequence>
<dbReference type="STRING" id="414684.RC1_3480"/>
<keyword evidence="3" id="KW-1185">Reference proteome</keyword>
<organism evidence="2 3">
    <name type="scientific">Rhodospirillum centenum (strain ATCC 51521 / SW)</name>
    <dbReference type="NCBI Taxonomy" id="414684"/>
    <lineage>
        <taxon>Bacteria</taxon>
        <taxon>Pseudomonadati</taxon>
        <taxon>Pseudomonadota</taxon>
        <taxon>Alphaproteobacteria</taxon>
        <taxon>Rhodospirillales</taxon>
        <taxon>Rhodospirillaceae</taxon>
        <taxon>Rhodospirillum</taxon>
    </lineage>
</organism>
<dbReference type="GO" id="GO:0006302">
    <property type="term" value="P:double-strand break repair"/>
    <property type="evidence" value="ECO:0007669"/>
    <property type="project" value="TreeGrafter"/>
</dbReference>
<dbReference type="OrthoDB" id="174137at2"/>
<dbReference type="SUPFAM" id="SSF52540">
    <property type="entry name" value="P-loop containing nucleoside triphosphate hydrolases"/>
    <property type="match status" value="2"/>
</dbReference>
<keyword evidence="1" id="KW-0175">Coiled coil</keyword>
<feature type="coiled-coil region" evidence="1">
    <location>
        <begin position="638"/>
        <end position="665"/>
    </location>
</feature>
<proteinExistence type="predicted"/>
<dbReference type="PANTHER" id="PTHR32182">
    <property type="entry name" value="DNA REPLICATION AND REPAIR PROTEIN RECF"/>
    <property type="match status" value="1"/>
</dbReference>
<dbReference type="KEGG" id="rce:RC1_3480"/>